<protein>
    <submittedName>
        <fullName evidence="4">AarF/ABC1/UbiB kinase family protein</fullName>
    </submittedName>
</protein>
<keyword evidence="2" id="KW-0812">Transmembrane</keyword>
<name>A0A7J5B2Y0_9MICO</name>
<keyword evidence="5" id="KW-1185">Reference proteome</keyword>
<feature type="domain" description="ABC1 atypical kinase-like" evidence="3">
    <location>
        <begin position="195"/>
        <end position="444"/>
    </location>
</feature>
<comment type="similarity">
    <text evidence="1">Belongs to the protein kinase superfamily. ADCK protein kinase family.</text>
</comment>
<feature type="transmembrane region" description="Helical" evidence="2">
    <location>
        <begin position="610"/>
        <end position="631"/>
    </location>
</feature>
<gene>
    <name evidence="4" type="ORF">F8O03_08110</name>
</gene>
<dbReference type="EMBL" id="WBJX01000002">
    <property type="protein sequence ID" value="KAB1638351.1"/>
    <property type="molecule type" value="Genomic_DNA"/>
</dbReference>
<feature type="transmembrane region" description="Helical" evidence="2">
    <location>
        <begin position="637"/>
        <end position="658"/>
    </location>
</feature>
<accession>A0A7J5B2Y0</accession>
<dbReference type="InterPro" id="IPR011009">
    <property type="entry name" value="Kinase-like_dom_sf"/>
</dbReference>
<dbReference type="AlphaFoldDB" id="A0A7J5B2Y0"/>
<evidence type="ECO:0000259" key="3">
    <source>
        <dbReference type="Pfam" id="PF03109"/>
    </source>
</evidence>
<keyword evidence="4" id="KW-0808">Transferase</keyword>
<dbReference type="SUPFAM" id="SSF56112">
    <property type="entry name" value="Protein kinase-like (PK-like)"/>
    <property type="match status" value="1"/>
</dbReference>
<dbReference type="InterPro" id="IPR050154">
    <property type="entry name" value="UbiB_kinase"/>
</dbReference>
<reference evidence="4 5" key="1">
    <citation type="submission" date="2019-09" db="EMBL/GenBank/DDBJ databases">
        <title>Phylogeny of genus Pseudoclavibacter and closely related genus.</title>
        <authorList>
            <person name="Li Y."/>
        </authorList>
    </citation>
    <scope>NUCLEOTIDE SEQUENCE [LARGE SCALE GENOMIC DNA]</scope>
    <source>
        <strain evidence="4 5">THG-MD12</strain>
    </source>
</reference>
<dbReference type="Proteomes" id="UP000490386">
    <property type="component" value="Unassembled WGS sequence"/>
</dbReference>
<keyword evidence="2" id="KW-0472">Membrane</keyword>
<feature type="transmembrane region" description="Helical" evidence="2">
    <location>
        <begin position="69"/>
        <end position="94"/>
    </location>
</feature>
<dbReference type="CDD" id="cd05121">
    <property type="entry name" value="ABC1_ADCK3-like"/>
    <property type="match status" value="1"/>
</dbReference>
<feature type="transmembrane region" description="Helical" evidence="2">
    <location>
        <begin position="33"/>
        <end position="54"/>
    </location>
</feature>
<keyword evidence="2" id="KW-1133">Transmembrane helix</keyword>
<dbReference type="Gene3D" id="1.10.510.10">
    <property type="entry name" value="Transferase(Phosphotransferase) domain 1"/>
    <property type="match status" value="1"/>
</dbReference>
<dbReference type="Pfam" id="PF03109">
    <property type="entry name" value="ABC1"/>
    <property type="match status" value="1"/>
</dbReference>
<evidence type="ECO:0000256" key="2">
    <source>
        <dbReference type="SAM" id="Phobius"/>
    </source>
</evidence>
<dbReference type="PANTHER" id="PTHR10566">
    <property type="entry name" value="CHAPERONE-ACTIVITY OF BC1 COMPLEX CABC1 -RELATED"/>
    <property type="match status" value="1"/>
</dbReference>
<evidence type="ECO:0000313" key="4">
    <source>
        <dbReference type="EMBL" id="KAB1638351.1"/>
    </source>
</evidence>
<dbReference type="GO" id="GO:0016301">
    <property type="term" value="F:kinase activity"/>
    <property type="evidence" value="ECO:0007669"/>
    <property type="project" value="UniProtKB-KW"/>
</dbReference>
<organism evidence="4 5">
    <name type="scientific">Pseudoclavibacter terrae</name>
    <dbReference type="NCBI Taxonomy" id="1530195"/>
    <lineage>
        <taxon>Bacteria</taxon>
        <taxon>Bacillati</taxon>
        <taxon>Actinomycetota</taxon>
        <taxon>Actinomycetes</taxon>
        <taxon>Micrococcales</taxon>
        <taxon>Microbacteriaceae</taxon>
        <taxon>Pseudoclavibacter</taxon>
    </lineage>
</organism>
<dbReference type="RefSeq" id="WP_151423415.1">
    <property type="nucleotide sequence ID" value="NZ_WBJX01000002.1"/>
</dbReference>
<feature type="transmembrane region" description="Helical" evidence="2">
    <location>
        <begin position="6"/>
        <end position="26"/>
    </location>
</feature>
<proteinExistence type="inferred from homology"/>
<evidence type="ECO:0000313" key="5">
    <source>
        <dbReference type="Proteomes" id="UP000490386"/>
    </source>
</evidence>
<dbReference type="InterPro" id="IPR004147">
    <property type="entry name" value="ABC1_dom"/>
</dbReference>
<sequence>MFANALLIAVAILAAILVGLVSRRVLGVPIGYIRAIIVGALVVVASIPFGNWIIRETGVDQLEDGETNFTVVVVVVLLAVSWIFALGVLVLVALEATIPTRAFPNPIELVRSAIRRRSRTKRYLQILTIASRDGAGWLLHGRRTSTAEGRTTAQQRADALITTINHAGVTFVKLGQVLSTRRDLVPEPYLSALARLQSNATTVPWPEIERVLKSELGVPLDTIFREIDSTPLAAASVAQVHRARLVDGTPVVVKVQRPDARAQVEADVDIIGRLADRAETHTALGKEMRLSAMAAGFTTTLEEELDYRVEARNVHMIESTMRDIHAGSPDLKEIAIPAVYSAASARRVLTMDVMDGSPLSSAADRLDALGPEARHDLAQTLMETVIEQILVYGVFHADLHPGNVFIRDDGTLGLIDFGAIGIVQRSQREHLAAFLLSAASDDDVSAADALLLIVDAPEDLDVEAFRHDIGIALTSVQHWPRGEGSIFTMMLDVIRKHHLALPSTLASAFRSFATLEGCLRVIEPDFDFVQRALPFVPKLLKQLLALKRVVGTAQAKAAIAAAYAARMPNRIDTIVSKLEDGELSVRVSPFSDRQDRSWLGGLVSRGIDTAVALTAVILAIVLVVAGGGPALAPGLQLFNLLGAVIGLLGFFGILRAMLRSIVGSRGQSLTD</sequence>
<dbReference type="PANTHER" id="PTHR10566:SF113">
    <property type="entry name" value="PROTEIN ACTIVITY OF BC1 COMPLEX KINASE 7, CHLOROPLASTIC"/>
    <property type="match status" value="1"/>
</dbReference>
<keyword evidence="4" id="KW-0418">Kinase</keyword>
<dbReference type="OrthoDB" id="9795390at2"/>
<evidence type="ECO:0000256" key="1">
    <source>
        <dbReference type="ARBA" id="ARBA00009670"/>
    </source>
</evidence>
<comment type="caution">
    <text evidence="4">The sequence shown here is derived from an EMBL/GenBank/DDBJ whole genome shotgun (WGS) entry which is preliminary data.</text>
</comment>